<dbReference type="EMBL" id="JBFXLU010000471">
    <property type="protein sequence ID" value="KAL2825855.1"/>
    <property type="molecule type" value="Genomic_DNA"/>
</dbReference>
<dbReference type="Proteomes" id="UP001610446">
    <property type="component" value="Unassembled WGS sequence"/>
</dbReference>
<dbReference type="SUPFAM" id="SSF49899">
    <property type="entry name" value="Concanavalin A-like lectins/glucanases"/>
    <property type="match status" value="1"/>
</dbReference>
<sequence length="234" mass="25732">MKTALFLTLAVAAAAQEFCEQYGGTSSSGYSINNNLWGRDSGSGWQCSYLNSISSSGISWQTTWNWSGGQNSVKSYANSGRDLTKKHVSDISTIPTSVEWSYDRSDIRANVAYDLFTAADINHVTWSGDYELMIWLARYGDVQPIGSQIATVNVGGRAWELWNGWNGAMNVYSFVAPSPLNNFSGDIKDFWNLLVNNYGFPGSSQYLINLQFGTEPFTGGTATLWVGDWTASVQ</sequence>
<evidence type="ECO:0000256" key="2">
    <source>
        <dbReference type="ARBA" id="ARBA00022729"/>
    </source>
</evidence>
<evidence type="ECO:0000256" key="5">
    <source>
        <dbReference type="SAM" id="SignalP"/>
    </source>
</evidence>
<keyword evidence="4" id="KW-0378">Hydrolase</keyword>
<feature type="signal peptide" evidence="5">
    <location>
        <begin position="1"/>
        <end position="15"/>
    </location>
</feature>
<keyword evidence="7" id="KW-1185">Reference proteome</keyword>
<dbReference type="InterPro" id="IPR013319">
    <property type="entry name" value="GH11/12"/>
</dbReference>
<dbReference type="PANTHER" id="PTHR34002">
    <property type="entry name" value="BLR1656 PROTEIN"/>
    <property type="match status" value="1"/>
</dbReference>
<organism evidence="6 7">
    <name type="scientific">Aspergillus pseudoustus</name>
    <dbReference type="NCBI Taxonomy" id="1810923"/>
    <lineage>
        <taxon>Eukaryota</taxon>
        <taxon>Fungi</taxon>
        <taxon>Dikarya</taxon>
        <taxon>Ascomycota</taxon>
        <taxon>Pezizomycotina</taxon>
        <taxon>Eurotiomycetes</taxon>
        <taxon>Eurotiomycetidae</taxon>
        <taxon>Eurotiales</taxon>
        <taxon>Aspergillaceae</taxon>
        <taxon>Aspergillus</taxon>
        <taxon>Aspergillus subgen. Nidulantes</taxon>
    </lineage>
</organism>
<evidence type="ECO:0000256" key="3">
    <source>
        <dbReference type="ARBA" id="ARBA00023295"/>
    </source>
</evidence>
<comment type="caution">
    <text evidence="6">The sequence shown here is derived from an EMBL/GenBank/DDBJ whole genome shotgun (WGS) entry which is preliminary data.</text>
</comment>
<keyword evidence="2 5" id="KW-0732">Signal</keyword>
<name>A0ABR4IDL6_9EURO</name>
<evidence type="ECO:0000313" key="6">
    <source>
        <dbReference type="EMBL" id="KAL2825855.1"/>
    </source>
</evidence>
<comment type="similarity">
    <text evidence="1 4">Belongs to the glycosyl hydrolase 12 (cellulase H) family.</text>
</comment>
<dbReference type="InterPro" id="IPR013320">
    <property type="entry name" value="ConA-like_dom_sf"/>
</dbReference>
<proteinExistence type="inferred from homology"/>
<protein>
    <submittedName>
        <fullName evidence="6">Concanavalin A-like lectin/glucanase domain-containing protein</fullName>
    </submittedName>
</protein>
<keyword evidence="4" id="KW-0119">Carbohydrate metabolism</keyword>
<feature type="chain" id="PRO_5046421422" evidence="5">
    <location>
        <begin position="16"/>
        <end position="234"/>
    </location>
</feature>
<dbReference type="PANTHER" id="PTHR34002:SF10">
    <property type="entry name" value="PUTATIVE-RELATED"/>
    <property type="match status" value="1"/>
</dbReference>
<gene>
    <name evidence="6" type="ORF">BJY01DRAFT_230050</name>
</gene>
<dbReference type="Gene3D" id="2.60.120.180">
    <property type="match status" value="1"/>
</dbReference>
<keyword evidence="3 4" id="KW-0326">Glycosidase</keyword>
<evidence type="ECO:0000256" key="4">
    <source>
        <dbReference type="RuleBase" id="RU361163"/>
    </source>
</evidence>
<reference evidence="6 7" key="1">
    <citation type="submission" date="2024-07" db="EMBL/GenBank/DDBJ databases">
        <title>Section-level genome sequencing and comparative genomics of Aspergillus sections Usti and Cavernicolus.</title>
        <authorList>
            <consortium name="Lawrence Berkeley National Laboratory"/>
            <person name="Nybo J.L."/>
            <person name="Vesth T.C."/>
            <person name="Theobald S."/>
            <person name="Frisvad J.C."/>
            <person name="Larsen T.O."/>
            <person name="Kjaerboelling I."/>
            <person name="Rothschild-Mancinelli K."/>
            <person name="Lyhne E.K."/>
            <person name="Kogle M.E."/>
            <person name="Barry K."/>
            <person name="Clum A."/>
            <person name="Na H."/>
            <person name="Ledsgaard L."/>
            <person name="Lin J."/>
            <person name="Lipzen A."/>
            <person name="Kuo A."/>
            <person name="Riley R."/>
            <person name="Mondo S."/>
            <person name="Labutti K."/>
            <person name="Haridas S."/>
            <person name="Pangalinan J."/>
            <person name="Salamov A.A."/>
            <person name="Simmons B.A."/>
            <person name="Magnuson J.K."/>
            <person name="Chen J."/>
            <person name="Drula E."/>
            <person name="Henrissat B."/>
            <person name="Wiebenga A."/>
            <person name="Lubbers R.J."/>
            <person name="Gomes A.C."/>
            <person name="Makela M.R."/>
            <person name="Stajich J."/>
            <person name="Grigoriev I.V."/>
            <person name="Mortensen U.H."/>
            <person name="De Vries R.P."/>
            <person name="Baker S.E."/>
            <person name="Andersen M.R."/>
        </authorList>
    </citation>
    <scope>NUCLEOTIDE SEQUENCE [LARGE SCALE GENOMIC DNA]</scope>
    <source>
        <strain evidence="6 7">CBS 123904</strain>
    </source>
</reference>
<keyword evidence="4" id="KW-0624">Polysaccharide degradation</keyword>
<accession>A0ABR4IDL6</accession>
<evidence type="ECO:0000313" key="7">
    <source>
        <dbReference type="Proteomes" id="UP001610446"/>
    </source>
</evidence>
<dbReference type="Pfam" id="PF01670">
    <property type="entry name" value="Glyco_hydro_12"/>
    <property type="match status" value="1"/>
</dbReference>
<dbReference type="InterPro" id="IPR002594">
    <property type="entry name" value="GH12"/>
</dbReference>
<evidence type="ECO:0000256" key="1">
    <source>
        <dbReference type="ARBA" id="ARBA00005519"/>
    </source>
</evidence>